<evidence type="ECO:0000313" key="1">
    <source>
        <dbReference type="EMBL" id="QPQ54757.1"/>
    </source>
</evidence>
<proteinExistence type="predicted"/>
<accession>A0A7T2LM68</accession>
<dbReference type="Proteomes" id="UP000594873">
    <property type="component" value="Chromosome"/>
</dbReference>
<evidence type="ECO:0000313" key="2">
    <source>
        <dbReference type="Proteomes" id="UP000594873"/>
    </source>
</evidence>
<organism evidence="1 2">
    <name type="scientific">Allosphingosinicella flava</name>
    <dbReference type="NCBI Taxonomy" id="2771430"/>
    <lineage>
        <taxon>Bacteria</taxon>
        <taxon>Pseudomonadati</taxon>
        <taxon>Pseudomonadota</taxon>
        <taxon>Alphaproteobacteria</taxon>
        <taxon>Sphingomonadales</taxon>
        <taxon>Sphingomonadaceae</taxon>
        <taxon>Allosphingosinicella</taxon>
    </lineage>
</organism>
<keyword evidence="2" id="KW-1185">Reference proteome</keyword>
<name>A0A7T2LM68_9SPHN</name>
<protein>
    <submittedName>
        <fullName evidence="1">Uncharacterized protein</fullName>
    </submittedName>
</protein>
<dbReference type="AlphaFoldDB" id="A0A7T2LM68"/>
<dbReference type="EMBL" id="CP065592">
    <property type="protein sequence ID" value="QPQ54757.1"/>
    <property type="molecule type" value="Genomic_DNA"/>
</dbReference>
<dbReference type="KEGG" id="sflv:IC614_10580"/>
<gene>
    <name evidence="1" type="ORF">IC614_10580</name>
</gene>
<reference evidence="1 2" key="1">
    <citation type="submission" date="2020-11" db="EMBL/GenBank/DDBJ databases">
        <title>Genome seq and assembly of Sphingosinicella sp.</title>
        <authorList>
            <person name="Chhetri G."/>
        </authorList>
    </citation>
    <scope>NUCLEOTIDE SEQUENCE [LARGE SCALE GENOMIC DNA]</scope>
    <source>
        <strain evidence="1 2">UDD2</strain>
    </source>
</reference>
<sequence>MLFDPPRRMGGLDKPQKAGCLPVGMRIAFACLKGGHAVRNNTITRLAMAATFLAMPALASPAMAGCVGRTNYVQVVNKAMTLTPIGEIPVETHFQWRVADSRSGWLSLPFNQPQSRTYPTNYPLIVDGSVNEAVKWRDTNSVDVMALINEALTDLNEQGQCKGGDFVVDFQTTILFVANGATVGSVIARGMPQVVTIQPATSK</sequence>